<gene>
    <name evidence="1" type="ORF">FRACYDRAFT_236866</name>
</gene>
<dbReference type="EMBL" id="KV784356">
    <property type="protein sequence ID" value="OEU18589.1"/>
    <property type="molecule type" value="Genomic_DNA"/>
</dbReference>
<dbReference type="KEGG" id="fcy:FRACYDRAFT_236866"/>
<organism evidence="1 2">
    <name type="scientific">Fragilariopsis cylindrus CCMP1102</name>
    <dbReference type="NCBI Taxonomy" id="635003"/>
    <lineage>
        <taxon>Eukaryota</taxon>
        <taxon>Sar</taxon>
        <taxon>Stramenopiles</taxon>
        <taxon>Ochrophyta</taxon>
        <taxon>Bacillariophyta</taxon>
        <taxon>Bacillariophyceae</taxon>
        <taxon>Bacillariophycidae</taxon>
        <taxon>Bacillariales</taxon>
        <taxon>Bacillariaceae</taxon>
        <taxon>Fragilariopsis</taxon>
    </lineage>
</organism>
<keyword evidence="2" id="KW-1185">Reference proteome</keyword>
<protein>
    <submittedName>
        <fullName evidence="1">Uncharacterized protein</fullName>
    </submittedName>
</protein>
<sequence length="118" mass="12383">MSSSLGTQGHSQLIPDSNVVGSLISLAVTIVAETDPLLQYWFPVGDALALACIATWMSSGIKKVNISLLFETAIANSKSCLAILDARLIEGAGFGEQGLASSKKPMIADIAIFPYMLP</sequence>
<accession>A0A1E7FK80</accession>
<proteinExistence type="predicted"/>
<dbReference type="InParanoid" id="A0A1E7FK80"/>
<reference evidence="1 2" key="1">
    <citation type="submission" date="2016-09" db="EMBL/GenBank/DDBJ databases">
        <title>Extensive genetic diversity and differential bi-allelic expression allows diatom success in the polar Southern Ocean.</title>
        <authorList>
            <consortium name="DOE Joint Genome Institute"/>
            <person name="Mock T."/>
            <person name="Otillar R.P."/>
            <person name="Strauss J."/>
            <person name="Dupont C."/>
            <person name="Frickenhaus S."/>
            <person name="Maumus F."/>
            <person name="Mcmullan M."/>
            <person name="Sanges R."/>
            <person name="Schmutz J."/>
            <person name="Toseland A."/>
            <person name="Valas R."/>
            <person name="Veluchamy A."/>
            <person name="Ward B.J."/>
            <person name="Allen A."/>
            <person name="Barry K."/>
            <person name="Falciatore A."/>
            <person name="Ferrante M."/>
            <person name="Fortunato A.E."/>
            <person name="Gloeckner G."/>
            <person name="Gruber A."/>
            <person name="Hipkin R."/>
            <person name="Janech M."/>
            <person name="Kroth P."/>
            <person name="Leese F."/>
            <person name="Lindquist E."/>
            <person name="Lyon B.R."/>
            <person name="Martin J."/>
            <person name="Mayer C."/>
            <person name="Parker M."/>
            <person name="Quesneville H."/>
            <person name="Raymond J."/>
            <person name="Uhlig C."/>
            <person name="Valentin K.U."/>
            <person name="Worden A.Z."/>
            <person name="Armbrust E.V."/>
            <person name="Bowler C."/>
            <person name="Green B."/>
            <person name="Moulton V."/>
            <person name="Van Oosterhout C."/>
            <person name="Grigoriev I."/>
        </authorList>
    </citation>
    <scope>NUCLEOTIDE SEQUENCE [LARGE SCALE GENOMIC DNA]</scope>
    <source>
        <strain evidence="1 2">CCMP1102</strain>
    </source>
</reference>
<dbReference type="AlphaFoldDB" id="A0A1E7FK80"/>
<name>A0A1E7FK80_9STRA</name>
<evidence type="ECO:0000313" key="1">
    <source>
        <dbReference type="EMBL" id="OEU18589.1"/>
    </source>
</evidence>
<dbReference type="Proteomes" id="UP000095751">
    <property type="component" value="Unassembled WGS sequence"/>
</dbReference>
<evidence type="ECO:0000313" key="2">
    <source>
        <dbReference type="Proteomes" id="UP000095751"/>
    </source>
</evidence>